<gene>
    <name evidence="1" type="ORF">F4V45_05955</name>
</gene>
<name>A0A5M9QLE4_9HELI</name>
<protein>
    <submittedName>
        <fullName evidence="1">Uncharacterized protein</fullName>
    </submittedName>
</protein>
<dbReference type="AlphaFoldDB" id="A0A5M9QLE4"/>
<comment type="caution">
    <text evidence="1">The sequence shown here is derived from an EMBL/GenBank/DDBJ whole genome shotgun (WGS) entry which is preliminary data.</text>
</comment>
<dbReference type="EMBL" id="VXKE01000019">
    <property type="protein sequence ID" value="KAA8708472.1"/>
    <property type="molecule type" value="Genomic_DNA"/>
</dbReference>
<evidence type="ECO:0000313" key="1">
    <source>
        <dbReference type="EMBL" id="KAA8708472.1"/>
    </source>
</evidence>
<accession>A0A5M9QLE4</accession>
<dbReference type="RefSeq" id="WP_150337493.1">
    <property type="nucleotide sequence ID" value="NZ_JAERIX010000018.1"/>
</dbReference>
<evidence type="ECO:0000313" key="2">
    <source>
        <dbReference type="Proteomes" id="UP000323707"/>
    </source>
</evidence>
<dbReference type="Proteomes" id="UP000323707">
    <property type="component" value="Unassembled WGS sequence"/>
</dbReference>
<proteinExistence type="predicted"/>
<sequence length="401" mass="45325">MRVCLGLLCAISVCFGVNVLEDDPRDLDSVALESKGQIAPEQLTIITYKKPAQTMLDLRAFIGFDSYLDNLEGDNALWATRTLYALRLSPEIGLGINHKHALMFGGFVLQNMGARTFPTKANITAYYAYNNEGFGSLVGIFPRTKLKGSYPLSFFRPDFLFFQPNVNGLALNIYTKGVLLALRGEFVFDWYGGNLSKRYDEFYALAHAEVDMLRFLYLRANGLVYHIKNEELLSADGSKNPANPLLPNTQLLDKILYEVAFGVDFAKFVSVEHLQKADIAIAALGSLERKRQASGLGDFYVGSGGEIRASLQYKGFGIEESYYFGKPQMRYFGEYGESVYNGLPFYQASSLNRINAYYEYRNDFLRVNVGFAFYNFDRQFALSQMLTLTLDTQKVFKRFKS</sequence>
<reference evidence="1 2" key="1">
    <citation type="submission" date="2019-09" db="EMBL/GenBank/DDBJ databases">
        <title>Draft genome sequence of various Type strains from the CCUG.</title>
        <authorList>
            <person name="Pineiro-Iglesias B."/>
            <person name="Tunovic T."/>
            <person name="Unosson C."/>
            <person name="Inganas E."/>
            <person name="Ohlen M."/>
            <person name="Cardew S."/>
            <person name="Jensie-Markopoulos S."/>
            <person name="Salva-Serra F."/>
            <person name="Jaen-Luchoro D."/>
            <person name="Karlsson R."/>
            <person name="Svensson-Stadler L."/>
            <person name="Chun J."/>
            <person name="Moore E."/>
        </authorList>
    </citation>
    <scope>NUCLEOTIDE SEQUENCE [LARGE SCALE GENOMIC DNA]</scope>
    <source>
        <strain evidence="1 2">CCUG 32756T</strain>
    </source>
</reference>
<organism evidence="1 2">
    <name type="scientific">Helicobacter canis</name>
    <dbReference type="NCBI Taxonomy" id="29419"/>
    <lineage>
        <taxon>Bacteria</taxon>
        <taxon>Pseudomonadati</taxon>
        <taxon>Campylobacterota</taxon>
        <taxon>Epsilonproteobacteria</taxon>
        <taxon>Campylobacterales</taxon>
        <taxon>Helicobacteraceae</taxon>
        <taxon>Helicobacter</taxon>
    </lineage>
</organism>